<dbReference type="AlphaFoldDB" id="A0A9Q9XYQ9"/>
<evidence type="ECO:0000256" key="1">
    <source>
        <dbReference type="SAM" id="MobiDB-lite"/>
    </source>
</evidence>
<dbReference type="InterPro" id="IPR052284">
    <property type="entry name" value="Collagen_mod_leprecan"/>
</dbReference>
<reference evidence="2" key="1">
    <citation type="submission" date="2025-08" db="UniProtKB">
        <authorList>
            <consortium name="RefSeq"/>
        </authorList>
    </citation>
    <scope>IDENTIFICATION</scope>
    <source>
        <tissue evidence="2">Muscle</tissue>
    </source>
</reference>
<evidence type="ECO:0000313" key="2">
    <source>
        <dbReference type="RefSeq" id="XP_042610467.1"/>
    </source>
</evidence>
<dbReference type="RefSeq" id="XP_042610467.1">
    <property type="nucleotide sequence ID" value="XM_042754533.1"/>
</dbReference>
<dbReference type="GeneID" id="122143945"/>
<dbReference type="PANTHER" id="PTHR13986">
    <property type="entry name" value="PROTEIN LYSINE HYDROXYLATION COMPLEX COMPONENT"/>
    <property type="match status" value="1"/>
</dbReference>
<dbReference type="GO" id="GO:0005783">
    <property type="term" value="C:endoplasmic reticulum"/>
    <property type="evidence" value="ECO:0007669"/>
    <property type="project" value="TreeGrafter"/>
</dbReference>
<protein>
    <submittedName>
        <fullName evidence="2">Endoplasmic reticulum protein SC65-like isoform X1</fullName>
    </submittedName>
</protein>
<name>A0A9Q9XYQ9_CYPCA</name>
<feature type="compositionally biased region" description="Low complexity" evidence="1">
    <location>
        <begin position="40"/>
        <end position="50"/>
    </location>
</feature>
<accession>A0A9Q9XYQ9</accession>
<dbReference type="GO" id="GO:0005518">
    <property type="term" value="F:collagen binding"/>
    <property type="evidence" value="ECO:0007669"/>
    <property type="project" value="TreeGrafter"/>
</dbReference>
<dbReference type="OrthoDB" id="8517835at2759"/>
<dbReference type="KEGG" id="ccar:122143945"/>
<organism evidence="2">
    <name type="scientific">Cyprinus carpio</name>
    <name type="common">Common carp</name>
    <dbReference type="NCBI Taxonomy" id="7962"/>
    <lineage>
        <taxon>Eukaryota</taxon>
        <taxon>Metazoa</taxon>
        <taxon>Chordata</taxon>
        <taxon>Craniata</taxon>
        <taxon>Vertebrata</taxon>
        <taxon>Euteleostomi</taxon>
        <taxon>Actinopterygii</taxon>
        <taxon>Neopterygii</taxon>
        <taxon>Teleostei</taxon>
        <taxon>Ostariophysi</taxon>
        <taxon>Cypriniformes</taxon>
        <taxon>Cyprinidae</taxon>
        <taxon>Cyprininae</taxon>
        <taxon>Cyprinus</taxon>
    </lineage>
</organism>
<gene>
    <name evidence="2" type="primary">LOC122143945</name>
</gene>
<feature type="region of interest" description="Disordered" evidence="1">
    <location>
        <begin position="30"/>
        <end position="58"/>
    </location>
</feature>
<dbReference type="GO" id="GO:0030199">
    <property type="term" value="P:collagen fibril organization"/>
    <property type="evidence" value="ECO:0007669"/>
    <property type="project" value="TreeGrafter"/>
</dbReference>
<sequence>MLFDANDQVMQQNMAYYRFYRQQWGLQDEHFKPRPDTVSSEEAASALSSPPDEEFEGIGDYEESFLAEWWQEPKTKGDTGEPAE</sequence>
<dbReference type="Proteomes" id="UP001155660">
    <property type="component" value="Unplaced"/>
</dbReference>
<proteinExistence type="predicted"/>
<dbReference type="PANTHER" id="PTHR13986:SF4">
    <property type="entry name" value="ENDOPLASMIC RETICULUM PROTEIN SC65"/>
    <property type="match status" value="1"/>
</dbReference>